<protein>
    <recommendedName>
        <fullName evidence="3">C-type lectin domain-containing protein</fullName>
    </recommendedName>
</protein>
<dbReference type="InterPro" id="IPR016187">
    <property type="entry name" value="CTDL_fold"/>
</dbReference>
<name>H2XUR6_CIOIN</name>
<organism evidence="1 2">
    <name type="scientific">Ciona intestinalis</name>
    <name type="common">Transparent sea squirt</name>
    <name type="synonym">Ascidia intestinalis</name>
    <dbReference type="NCBI Taxonomy" id="7719"/>
    <lineage>
        <taxon>Eukaryota</taxon>
        <taxon>Metazoa</taxon>
        <taxon>Chordata</taxon>
        <taxon>Tunicata</taxon>
        <taxon>Ascidiacea</taxon>
        <taxon>Phlebobranchia</taxon>
        <taxon>Cionidae</taxon>
        <taxon>Ciona</taxon>
    </lineage>
</organism>
<proteinExistence type="predicted"/>
<dbReference type="SUPFAM" id="SSF56436">
    <property type="entry name" value="C-type lectin-like"/>
    <property type="match status" value="1"/>
</dbReference>
<accession>H2XUR6</accession>
<keyword evidence="2" id="KW-1185">Reference proteome</keyword>
<dbReference type="HOGENOM" id="CLU_1776803_0_0_1"/>
<dbReference type="GeneTree" id="ENSGT00940000173699"/>
<evidence type="ECO:0000313" key="2">
    <source>
        <dbReference type="Proteomes" id="UP000008144"/>
    </source>
</evidence>
<reference evidence="2" key="1">
    <citation type="journal article" date="2002" name="Science">
        <title>The draft genome of Ciona intestinalis: insights into chordate and vertebrate origins.</title>
        <authorList>
            <person name="Dehal P."/>
            <person name="Satou Y."/>
            <person name="Campbell R.K."/>
            <person name="Chapman J."/>
            <person name="Degnan B."/>
            <person name="De Tomaso A."/>
            <person name="Davidson B."/>
            <person name="Di Gregorio A."/>
            <person name="Gelpke M."/>
            <person name="Goodstein D.M."/>
            <person name="Harafuji N."/>
            <person name="Hastings K.E."/>
            <person name="Ho I."/>
            <person name="Hotta K."/>
            <person name="Huang W."/>
            <person name="Kawashima T."/>
            <person name="Lemaire P."/>
            <person name="Martinez D."/>
            <person name="Meinertzhagen I.A."/>
            <person name="Necula S."/>
            <person name="Nonaka M."/>
            <person name="Putnam N."/>
            <person name="Rash S."/>
            <person name="Saiga H."/>
            <person name="Satake M."/>
            <person name="Terry A."/>
            <person name="Yamada L."/>
            <person name="Wang H.G."/>
            <person name="Awazu S."/>
            <person name="Azumi K."/>
            <person name="Boore J."/>
            <person name="Branno M."/>
            <person name="Chin-Bow S."/>
            <person name="DeSantis R."/>
            <person name="Doyle S."/>
            <person name="Francino P."/>
            <person name="Keys D.N."/>
            <person name="Haga S."/>
            <person name="Hayashi H."/>
            <person name="Hino K."/>
            <person name="Imai K.S."/>
            <person name="Inaba K."/>
            <person name="Kano S."/>
            <person name="Kobayashi K."/>
            <person name="Kobayashi M."/>
            <person name="Lee B.I."/>
            <person name="Makabe K.W."/>
            <person name="Manohar C."/>
            <person name="Matassi G."/>
            <person name="Medina M."/>
            <person name="Mochizuki Y."/>
            <person name="Mount S."/>
            <person name="Morishita T."/>
            <person name="Miura S."/>
            <person name="Nakayama A."/>
            <person name="Nishizaka S."/>
            <person name="Nomoto H."/>
            <person name="Ohta F."/>
            <person name="Oishi K."/>
            <person name="Rigoutsos I."/>
            <person name="Sano M."/>
            <person name="Sasaki A."/>
            <person name="Sasakura Y."/>
            <person name="Shoguchi E."/>
            <person name="Shin-i T."/>
            <person name="Spagnuolo A."/>
            <person name="Stainier D."/>
            <person name="Suzuki M.M."/>
            <person name="Tassy O."/>
            <person name="Takatori N."/>
            <person name="Tokuoka M."/>
            <person name="Yagi K."/>
            <person name="Yoshizaki F."/>
            <person name="Wada S."/>
            <person name="Zhang C."/>
            <person name="Hyatt P.D."/>
            <person name="Larimer F."/>
            <person name="Detter C."/>
            <person name="Doggett N."/>
            <person name="Glavina T."/>
            <person name="Hawkins T."/>
            <person name="Richardson P."/>
            <person name="Lucas S."/>
            <person name="Kohara Y."/>
            <person name="Levine M."/>
            <person name="Satoh N."/>
            <person name="Rokhsar D.S."/>
        </authorList>
    </citation>
    <scope>NUCLEOTIDE SEQUENCE [LARGE SCALE GENOMIC DNA]</scope>
</reference>
<sequence>MTCKGAWGTLAMPKTRSRNTVIYQLANGYLGEFGDAAWVGMRQTNPQSVYDEDKWAFVDNELISLSPKFGDMTAGGQIPLYTYNFTTKTERWHFFYHEDPMRLNRSEAADFCARTGSHLPYLQDYDEYNAIGKKLNVSVVISTYCV</sequence>
<reference evidence="1" key="2">
    <citation type="submission" date="2025-08" db="UniProtKB">
        <authorList>
            <consortium name="Ensembl"/>
        </authorList>
    </citation>
    <scope>IDENTIFICATION</scope>
</reference>
<dbReference type="Proteomes" id="UP000008144">
    <property type="component" value="Unassembled WGS sequence"/>
</dbReference>
<evidence type="ECO:0008006" key="3">
    <source>
        <dbReference type="Google" id="ProtNLM"/>
    </source>
</evidence>
<reference evidence="1" key="3">
    <citation type="submission" date="2025-09" db="UniProtKB">
        <authorList>
            <consortium name="Ensembl"/>
        </authorList>
    </citation>
    <scope>IDENTIFICATION</scope>
</reference>
<dbReference type="Ensembl" id="ENSCINT00000037219.1">
    <property type="protein sequence ID" value="ENSCINP00000033400.1"/>
    <property type="gene ID" value="ENSCING00000020708.1"/>
</dbReference>
<dbReference type="InParanoid" id="H2XUR6"/>
<dbReference type="AlphaFoldDB" id="H2XUR6"/>
<evidence type="ECO:0000313" key="1">
    <source>
        <dbReference type="Ensembl" id="ENSCINP00000033400.1"/>
    </source>
</evidence>